<dbReference type="Pfam" id="PF07715">
    <property type="entry name" value="Plug"/>
    <property type="match status" value="1"/>
</dbReference>
<dbReference type="Proteomes" id="UP000196534">
    <property type="component" value="Unassembled WGS sequence"/>
</dbReference>
<dbReference type="InterPro" id="IPR012910">
    <property type="entry name" value="Plug_dom"/>
</dbReference>
<evidence type="ECO:0000313" key="17">
    <source>
        <dbReference type="Proteomes" id="UP000196534"/>
    </source>
</evidence>
<dbReference type="GO" id="GO:0009279">
    <property type="term" value="C:cell outer membrane"/>
    <property type="evidence" value="ECO:0007669"/>
    <property type="project" value="UniProtKB-SubCell"/>
</dbReference>
<evidence type="ECO:0000256" key="9">
    <source>
        <dbReference type="ARBA" id="ARBA00023136"/>
    </source>
</evidence>
<evidence type="ECO:0000256" key="12">
    <source>
        <dbReference type="RuleBase" id="RU003357"/>
    </source>
</evidence>
<gene>
    <name evidence="16" type="ORF">B9N61_08035</name>
</gene>
<evidence type="ECO:0000256" key="3">
    <source>
        <dbReference type="ARBA" id="ARBA00022452"/>
    </source>
</evidence>
<sequence>MRKILILSAVATLAIAAPDVMLEEVSVSAQKIDENASEVAAAVSVLDEKELRLRETKDLNGLRSVSSNLSFLQGGGISLFIMRGVTSDYAFDSPNVGLYLDGVSYLGTYGNYVFLEDIERIEILKGPQSALYGKNAYAGVINAVSKAPTNEPQAKIGLKLGKDSLRGISFSAGGAIVKDKFLASFTGFSEKKNGFMYNENLNKSDDYKDALYGKIYFRFLPTDELTVDLIQNHYKIANGAQRSNLPNATDRTRYANGIEGKENAKNYEASLKAEYRFSDYALTSLTTFRDYKNDSSYDGDHRPASLLDVYYKEDRKDFTQEFRFSADNAYGKFVLGAAAGATQRDVRSSVNSVMFGGIRSLQNNKTRSKNYGVFTHNEIYLPLDFSVILGARFDKDRVKFQNRMRGENLSDSYSALSPKIGLKYAINDEVTAYASVSKGYKPGGFWAASPTSKKWYDKETMTSYEVGVKGAWERFELGAAVFRADIKNKQVVSVIVAPNITVAENAGKARSQGFEFDAATLLTDGLKLSANLGYAKSVFKDYKDAQGDYSGKYVYYAPRLTYGAGLSYEAPSGFYAAAFLRGQSKFYTDKANVVENAGYATVDAKVGFNHKNTNVYIYANNLFDKDHDVKYATMHYLSDPREIGVKFEYKF</sequence>
<comment type="similarity">
    <text evidence="11 12">Belongs to the TonB-dependent receptor family.</text>
</comment>
<accession>A0A1Y5N7F5</accession>
<dbReference type="InterPro" id="IPR036942">
    <property type="entry name" value="Beta-barrel_TonB_sf"/>
</dbReference>
<dbReference type="PANTHER" id="PTHR32552">
    <property type="entry name" value="FERRICHROME IRON RECEPTOR-RELATED"/>
    <property type="match status" value="1"/>
</dbReference>
<proteinExistence type="inferred from homology"/>
<evidence type="ECO:0000256" key="4">
    <source>
        <dbReference type="ARBA" id="ARBA00022496"/>
    </source>
</evidence>
<comment type="caution">
    <text evidence="16">The sequence shown here is derived from an EMBL/GenBank/DDBJ whole genome shotgun (WGS) entry which is preliminary data.</text>
</comment>
<keyword evidence="13" id="KW-0732">Signal</keyword>
<dbReference type="EMBL" id="NDYR01000018">
    <property type="protein sequence ID" value="OUT16810.1"/>
    <property type="molecule type" value="Genomic_DNA"/>
</dbReference>
<dbReference type="InterPro" id="IPR039426">
    <property type="entry name" value="TonB-dep_rcpt-like"/>
</dbReference>
<protein>
    <recommendedName>
        <fullName evidence="18">TonB-dependent receptor</fullName>
    </recommendedName>
</protein>
<keyword evidence="9 11" id="KW-0472">Membrane</keyword>
<keyword evidence="8 12" id="KW-0798">TonB box</keyword>
<evidence type="ECO:0000256" key="11">
    <source>
        <dbReference type="PROSITE-ProRule" id="PRU01360"/>
    </source>
</evidence>
<dbReference type="SUPFAM" id="SSF56935">
    <property type="entry name" value="Porins"/>
    <property type="match status" value="1"/>
</dbReference>
<feature type="domain" description="TonB-dependent receptor-like beta-barrel" evidence="14">
    <location>
        <begin position="215"/>
        <end position="622"/>
    </location>
</feature>
<evidence type="ECO:0000259" key="15">
    <source>
        <dbReference type="Pfam" id="PF07715"/>
    </source>
</evidence>
<evidence type="ECO:0008006" key="18">
    <source>
        <dbReference type="Google" id="ProtNLM"/>
    </source>
</evidence>
<keyword evidence="5 11" id="KW-0812">Transmembrane</keyword>
<feature type="domain" description="TonB-dependent receptor plug" evidence="15">
    <location>
        <begin position="37"/>
        <end position="140"/>
    </location>
</feature>
<dbReference type="PANTHER" id="PTHR32552:SF81">
    <property type="entry name" value="TONB-DEPENDENT OUTER MEMBRANE RECEPTOR"/>
    <property type="match status" value="1"/>
</dbReference>
<feature type="chain" id="PRO_5013006347" description="TonB-dependent receptor" evidence="13">
    <location>
        <begin position="23"/>
        <end position="651"/>
    </location>
</feature>
<name>A0A1Y5N7F5_9BACT</name>
<feature type="signal peptide" evidence="13">
    <location>
        <begin position="1"/>
        <end position="22"/>
    </location>
</feature>
<comment type="subcellular location">
    <subcellularLocation>
        <location evidence="1 11">Cell outer membrane</location>
        <topology evidence="1 11">Multi-pass membrane protein</topology>
    </subcellularLocation>
</comment>
<evidence type="ECO:0000256" key="1">
    <source>
        <dbReference type="ARBA" id="ARBA00004571"/>
    </source>
</evidence>
<evidence type="ECO:0000259" key="14">
    <source>
        <dbReference type="Pfam" id="PF00593"/>
    </source>
</evidence>
<reference evidence="16 17" key="1">
    <citation type="submission" date="2017-04" db="EMBL/GenBank/DDBJ databases">
        <title>Complete genome of Campylobacter concisus ATCC 33237T and draft genomes for an additional eight well characterized C. concisus strains.</title>
        <authorList>
            <person name="Cornelius A.J."/>
            <person name="Miller W.G."/>
            <person name="Lastovica A.J."/>
            <person name="On S.L."/>
            <person name="French N.P."/>
            <person name="Vandenberg O."/>
            <person name="Biggs P.J."/>
        </authorList>
    </citation>
    <scope>NUCLEOTIDE SEQUENCE [LARGE SCALE GENOMIC DNA]</scope>
    <source>
        <strain evidence="16 17">Lasto205.94</strain>
    </source>
</reference>
<evidence type="ECO:0000256" key="10">
    <source>
        <dbReference type="ARBA" id="ARBA00023237"/>
    </source>
</evidence>
<dbReference type="AlphaFoldDB" id="A0A1Y5N7F5"/>
<evidence type="ECO:0000256" key="7">
    <source>
        <dbReference type="ARBA" id="ARBA00023065"/>
    </source>
</evidence>
<evidence type="ECO:0000313" key="16">
    <source>
        <dbReference type="EMBL" id="OUT16810.1"/>
    </source>
</evidence>
<dbReference type="InterPro" id="IPR000531">
    <property type="entry name" value="Beta-barrel_TonB"/>
</dbReference>
<keyword evidence="6" id="KW-0408">Iron</keyword>
<keyword evidence="3 11" id="KW-1134">Transmembrane beta strand</keyword>
<dbReference type="Gene3D" id="2.40.170.20">
    <property type="entry name" value="TonB-dependent receptor, beta-barrel domain"/>
    <property type="match status" value="1"/>
</dbReference>
<evidence type="ECO:0000256" key="13">
    <source>
        <dbReference type="SAM" id="SignalP"/>
    </source>
</evidence>
<evidence type="ECO:0000256" key="6">
    <source>
        <dbReference type="ARBA" id="ARBA00023004"/>
    </source>
</evidence>
<evidence type="ECO:0000256" key="5">
    <source>
        <dbReference type="ARBA" id="ARBA00022692"/>
    </source>
</evidence>
<keyword evidence="7" id="KW-0406">Ion transport</keyword>
<evidence type="ECO:0000256" key="2">
    <source>
        <dbReference type="ARBA" id="ARBA00022448"/>
    </source>
</evidence>
<dbReference type="PROSITE" id="PS52016">
    <property type="entry name" value="TONB_DEPENDENT_REC_3"/>
    <property type="match status" value="1"/>
</dbReference>
<evidence type="ECO:0000256" key="8">
    <source>
        <dbReference type="ARBA" id="ARBA00023077"/>
    </source>
</evidence>
<dbReference type="Pfam" id="PF00593">
    <property type="entry name" value="TonB_dep_Rec_b-barrel"/>
    <property type="match status" value="1"/>
</dbReference>
<organism evidence="16 17">
    <name type="scientific">Campylobacter concisus</name>
    <dbReference type="NCBI Taxonomy" id="199"/>
    <lineage>
        <taxon>Bacteria</taxon>
        <taxon>Pseudomonadati</taxon>
        <taxon>Campylobacterota</taxon>
        <taxon>Epsilonproteobacteria</taxon>
        <taxon>Campylobacterales</taxon>
        <taxon>Campylobacteraceae</taxon>
        <taxon>Campylobacter</taxon>
    </lineage>
</organism>
<dbReference type="CDD" id="cd01347">
    <property type="entry name" value="ligand_gated_channel"/>
    <property type="match status" value="1"/>
</dbReference>
<keyword evidence="4" id="KW-0410">Iron transport</keyword>
<dbReference type="RefSeq" id="WP_087586663.1">
    <property type="nucleotide sequence ID" value="NZ_CABMKP010000018.1"/>
</dbReference>
<dbReference type="GO" id="GO:0006826">
    <property type="term" value="P:iron ion transport"/>
    <property type="evidence" value="ECO:0007669"/>
    <property type="project" value="UniProtKB-KW"/>
</dbReference>
<keyword evidence="2 11" id="KW-0813">Transport</keyword>
<keyword evidence="10 11" id="KW-0998">Cell outer membrane</keyword>